<dbReference type="InterPro" id="IPR028309">
    <property type="entry name" value="RB_fam"/>
</dbReference>
<dbReference type="Gene3D" id="1.10.472.140">
    <property type="match status" value="1"/>
</dbReference>
<organism evidence="11 12">
    <name type="scientific">Heterodera trifolii</name>
    <dbReference type="NCBI Taxonomy" id="157864"/>
    <lineage>
        <taxon>Eukaryota</taxon>
        <taxon>Metazoa</taxon>
        <taxon>Ecdysozoa</taxon>
        <taxon>Nematoda</taxon>
        <taxon>Chromadorea</taxon>
        <taxon>Rhabditida</taxon>
        <taxon>Tylenchina</taxon>
        <taxon>Tylenchomorpha</taxon>
        <taxon>Tylenchoidea</taxon>
        <taxon>Heteroderidae</taxon>
        <taxon>Heteroderinae</taxon>
        <taxon>Heterodera</taxon>
    </lineage>
</organism>
<evidence type="ECO:0000256" key="7">
    <source>
        <dbReference type="ARBA" id="ARBA00023306"/>
    </source>
</evidence>
<comment type="subcellular location">
    <subcellularLocation>
        <location evidence="1">Nucleus</location>
    </subcellularLocation>
</comment>
<evidence type="ECO:0000259" key="8">
    <source>
        <dbReference type="SMART" id="SM00385"/>
    </source>
</evidence>
<dbReference type="GO" id="GO:0010564">
    <property type="term" value="P:regulation of cell cycle process"/>
    <property type="evidence" value="ECO:0007669"/>
    <property type="project" value="UniProtKB-ARBA"/>
</dbReference>
<dbReference type="GO" id="GO:0005634">
    <property type="term" value="C:nucleus"/>
    <property type="evidence" value="ECO:0007669"/>
    <property type="project" value="UniProtKB-SubCell"/>
</dbReference>
<evidence type="ECO:0000256" key="5">
    <source>
        <dbReference type="ARBA" id="ARBA00023163"/>
    </source>
</evidence>
<reference evidence="11 12" key="1">
    <citation type="submission" date="2024-10" db="EMBL/GenBank/DDBJ databases">
        <authorList>
            <person name="Kim D."/>
        </authorList>
    </citation>
    <scope>NUCLEOTIDE SEQUENCE [LARGE SCALE GENOMIC DNA]</scope>
    <source>
        <strain evidence="11">BH-2024</strain>
    </source>
</reference>
<evidence type="ECO:0000259" key="10">
    <source>
        <dbReference type="SMART" id="SM01368"/>
    </source>
</evidence>
<feature type="domain" description="Cyclin-like" evidence="8">
    <location>
        <begin position="659"/>
        <end position="777"/>
    </location>
</feature>
<dbReference type="Pfam" id="PF11934">
    <property type="entry name" value="DUF3452"/>
    <property type="match status" value="1"/>
</dbReference>
<comment type="similarity">
    <text evidence="2">Belongs to the retinoblastoma protein (RB) family.</text>
</comment>
<dbReference type="SUPFAM" id="SSF47954">
    <property type="entry name" value="Cyclin-like"/>
    <property type="match status" value="2"/>
</dbReference>
<dbReference type="SMART" id="SM01368">
    <property type="entry name" value="RB_A"/>
    <property type="match status" value="1"/>
</dbReference>
<dbReference type="EMBL" id="JBICBT010000258">
    <property type="protein sequence ID" value="KAL3118980.1"/>
    <property type="molecule type" value="Genomic_DNA"/>
</dbReference>
<keyword evidence="12" id="KW-1185">Reference proteome</keyword>
<evidence type="ECO:0000259" key="9">
    <source>
        <dbReference type="SMART" id="SM01367"/>
    </source>
</evidence>
<dbReference type="InterPro" id="IPR024599">
    <property type="entry name" value="RB_N"/>
</dbReference>
<keyword evidence="6" id="KW-0539">Nucleus</keyword>
<keyword evidence="4" id="KW-0805">Transcription regulation</keyword>
<evidence type="ECO:0000256" key="2">
    <source>
        <dbReference type="ARBA" id="ARBA00009475"/>
    </source>
</evidence>
<feature type="domain" description="Retinoblastoma-associated protein A-box" evidence="10">
    <location>
        <begin position="402"/>
        <end position="607"/>
    </location>
</feature>
<dbReference type="SMART" id="SM01367">
    <property type="entry name" value="DUF3452"/>
    <property type="match status" value="1"/>
</dbReference>
<dbReference type="PANTHER" id="PTHR13742">
    <property type="entry name" value="RETINOBLASTOMA-ASSOCIATED PROTEIN RB -RELATED"/>
    <property type="match status" value="1"/>
</dbReference>
<keyword evidence="5" id="KW-0804">Transcription</keyword>
<evidence type="ECO:0000256" key="6">
    <source>
        <dbReference type="ARBA" id="ARBA00023242"/>
    </source>
</evidence>
<dbReference type="InterPro" id="IPR013763">
    <property type="entry name" value="Cyclin-like_dom"/>
</dbReference>
<evidence type="ECO:0000313" key="12">
    <source>
        <dbReference type="Proteomes" id="UP001620626"/>
    </source>
</evidence>
<dbReference type="Proteomes" id="UP001620626">
    <property type="component" value="Unassembled WGS sequence"/>
</dbReference>
<feature type="domain" description="Retinoblastoma-associated protein N-terminal" evidence="9">
    <location>
        <begin position="78"/>
        <end position="223"/>
    </location>
</feature>
<dbReference type="Pfam" id="PF01857">
    <property type="entry name" value="RB_B"/>
    <property type="match status" value="1"/>
</dbReference>
<name>A0ABD2LUQ7_9BILA</name>
<dbReference type="AlphaFoldDB" id="A0ABD2LUQ7"/>
<dbReference type="SMART" id="SM00385">
    <property type="entry name" value="CYCLIN"/>
    <property type="match status" value="1"/>
</dbReference>
<gene>
    <name evidence="11" type="ORF">niasHT_003763</name>
</gene>
<evidence type="ECO:0000256" key="4">
    <source>
        <dbReference type="ARBA" id="ARBA00023015"/>
    </source>
</evidence>
<keyword evidence="7" id="KW-0131">Cell cycle</keyword>
<sequence>MSNQDNSETANIESFQAPVLELGDQPSKEFLELFSRLDSLISGELIEKAWKQYDTVGQQIILEGNRFSWMACAFFTTVWQATPFGQELICRYSLSKLLSVCEITVLEFFDKLNSWVELISASRRLFDHVRRVQSNLAVAAVIFKKFLPIFRRVFVDDTQQTSTVIPSQKAKYKDPFDDLSCSSLFDFIWTLFVALRKQFNQSQEDLLCSFHLLLCLVDYVFDALQRVGQQRLLCSSFVQSLCSDGRSSLEFLCDEFDGVILEAKHLQIHWLYPRLNKLSAEAEIVGYGAANCGLLFNIEENRRVFDQLYTEALMVRSEVDERMFLVLFLHNFPLLYDPQFDEQAVSFLLKFGDFEKRPINAQLMIKMTSQNCFEKLNNRKTNSRPPFVGKSYVITTETICPSALSSDEQNEAQKIRNLLSSFKGIEDDLLVYLFEDCLENPKEFVADQVETWSRNFASKAAKDIALNSKFDSEFQSEIAMRIAEIELLFYYLLQKVVTNDRERTVNMGMERHLDLGVIFQNLEFLASVFLCSSELILFACNSQRHFPWTMELFRDVVSPVSFYKIFGLVVGANTGLSREAVNHLNRIEESILEEFAWAKNSQLWSVLNLSHSVDAYGEPSPVPASLILGPSSASYIQRSIDLSPPTIIFFKKVYHLAAIRLSDLCERLRVADELIRHKAWTLFEHVFRTKTHLLMGRHLDQLLMCVLYIIAKICLLDTTFQEIMFHYRRQPQATSRIYRTVLMEDGNSSEDEPEKNYDDLISFYNRVFVNCVKDIVKVLHSPGSDGKENIGPLIPFPKISLNPLSPVKMIADRVNVMSMSQYAQNVAPPQQISASVPRGRYTFHQSPSKDLKSINALIGCPPIL</sequence>
<dbReference type="InterPro" id="IPR002720">
    <property type="entry name" value="RB_A"/>
</dbReference>
<dbReference type="PANTHER" id="PTHR13742:SF17">
    <property type="entry name" value="RE32990P-RELATED"/>
    <property type="match status" value="1"/>
</dbReference>
<accession>A0ABD2LUQ7</accession>
<evidence type="ECO:0000256" key="3">
    <source>
        <dbReference type="ARBA" id="ARBA00022491"/>
    </source>
</evidence>
<dbReference type="InterPro" id="IPR002719">
    <property type="entry name" value="RB_B"/>
</dbReference>
<protein>
    <submittedName>
        <fullName evidence="11">Uncharacterized protein</fullName>
    </submittedName>
</protein>
<dbReference type="GO" id="GO:0019219">
    <property type="term" value="P:regulation of nucleobase-containing compound metabolic process"/>
    <property type="evidence" value="ECO:0007669"/>
    <property type="project" value="UniProtKB-ARBA"/>
</dbReference>
<keyword evidence="3" id="KW-0678">Repressor</keyword>
<evidence type="ECO:0000313" key="11">
    <source>
        <dbReference type="EMBL" id="KAL3118980.1"/>
    </source>
</evidence>
<dbReference type="Gene3D" id="1.10.472.10">
    <property type="entry name" value="Cyclin-like"/>
    <property type="match status" value="2"/>
</dbReference>
<dbReference type="GO" id="GO:0060255">
    <property type="term" value="P:regulation of macromolecule metabolic process"/>
    <property type="evidence" value="ECO:0007669"/>
    <property type="project" value="UniProtKB-ARBA"/>
</dbReference>
<proteinExistence type="inferred from homology"/>
<evidence type="ECO:0000256" key="1">
    <source>
        <dbReference type="ARBA" id="ARBA00004123"/>
    </source>
</evidence>
<dbReference type="Pfam" id="PF01858">
    <property type="entry name" value="RB_A"/>
    <property type="match status" value="1"/>
</dbReference>
<dbReference type="InterPro" id="IPR036915">
    <property type="entry name" value="Cyclin-like_sf"/>
</dbReference>
<comment type="caution">
    <text evidence="11">The sequence shown here is derived from an EMBL/GenBank/DDBJ whole genome shotgun (WGS) entry which is preliminary data.</text>
</comment>